<dbReference type="HOGENOM" id="CLU_009665_1_1_1"/>
<dbReference type="AlphaFoldDB" id="I2G442"/>
<dbReference type="InterPro" id="IPR036188">
    <property type="entry name" value="FAD/NAD-bd_sf"/>
</dbReference>
<evidence type="ECO:0000256" key="1">
    <source>
        <dbReference type="ARBA" id="ARBA00022630"/>
    </source>
</evidence>
<evidence type="ECO:0000256" key="3">
    <source>
        <dbReference type="ARBA" id="ARBA00023002"/>
    </source>
</evidence>
<dbReference type="OrthoDB" id="655030at2759"/>
<dbReference type="GO" id="GO:0016491">
    <property type="term" value="F:oxidoreductase activity"/>
    <property type="evidence" value="ECO:0007669"/>
    <property type="project" value="UniProtKB-KW"/>
</dbReference>
<dbReference type="Gene3D" id="3.50.50.60">
    <property type="entry name" value="FAD/NAD(P)-binding domain"/>
    <property type="match status" value="1"/>
</dbReference>
<dbReference type="Gene3D" id="3.30.9.10">
    <property type="entry name" value="D-Amino Acid Oxidase, subunit A, domain 2"/>
    <property type="match status" value="1"/>
</dbReference>
<dbReference type="PANTHER" id="PTHR46865">
    <property type="entry name" value="OXIDOREDUCTASE-RELATED"/>
    <property type="match status" value="1"/>
</dbReference>
<dbReference type="InterPro" id="IPR002938">
    <property type="entry name" value="FAD-bd"/>
</dbReference>
<sequence length="427" mass="47939">MQVLISGAGIAGPTLAHFLSRFGTQVTIVEKASTMLTQGHNIDVHGTALNIINKMGLLTELKKRNTTEMGTRFLDENGKVFADFPVEGTVGSPTSPFEILRGDLADLLYQATRQDGNIDYLFGTTITEVVENSEEKVRVKLSNSKEEEYDLLVAADGQWSPIRKAVFPTDAVQVINKGCYCVYATVPRTNADSDYWDIHQALRSRAVHTRPDNHGTLRFFITTMPPTPAQKQAWDSAARSHNRKTQMDLVRSELADIPYGPVPRLLEGMAEAKDLYFQTVSQIRLSKWSKNRVICLGDTAYAPTPFTGMGTSLAINGAYLLAGHLSQLKEGEHPRRAFEEYEKEFKPFVQEIQNIPWFVPGIAHPQYAWTRWLFKRFIATMAWFVKIPYLAKKYGPKDKKYPEGLVDDLDAPYPQFSGLAQQQVVTA</sequence>
<dbReference type="PRINTS" id="PR00420">
    <property type="entry name" value="RNGMNOXGNASE"/>
</dbReference>
<gene>
    <name evidence="5" type="ORF">UHOR_00327</name>
</gene>
<dbReference type="EMBL" id="CAGI01000187">
    <property type="protein sequence ID" value="CCF53935.1"/>
    <property type="molecule type" value="Genomic_DNA"/>
</dbReference>
<dbReference type="Pfam" id="PF01494">
    <property type="entry name" value="FAD_binding_3"/>
    <property type="match status" value="1"/>
</dbReference>
<keyword evidence="3" id="KW-0560">Oxidoreductase</keyword>
<comment type="caution">
    <text evidence="5">The sequence shown here is derived from an EMBL/GenBank/DDBJ whole genome shotgun (WGS) entry which is preliminary data.</text>
</comment>
<organism evidence="5 6">
    <name type="scientific">Ustilago hordei</name>
    <name type="common">Barley covered smut fungus</name>
    <dbReference type="NCBI Taxonomy" id="120017"/>
    <lineage>
        <taxon>Eukaryota</taxon>
        <taxon>Fungi</taxon>
        <taxon>Dikarya</taxon>
        <taxon>Basidiomycota</taxon>
        <taxon>Ustilaginomycotina</taxon>
        <taxon>Ustilaginomycetes</taxon>
        <taxon>Ustilaginales</taxon>
        <taxon>Ustilaginaceae</taxon>
        <taxon>Ustilago</taxon>
    </lineage>
</organism>
<evidence type="ECO:0000259" key="4">
    <source>
        <dbReference type="Pfam" id="PF01494"/>
    </source>
</evidence>
<dbReference type="Proteomes" id="UP000006174">
    <property type="component" value="Unassembled WGS sequence"/>
</dbReference>
<dbReference type="PANTHER" id="PTHR46865:SF2">
    <property type="entry name" value="MONOOXYGENASE"/>
    <property type="match status" value="1"/>
</dbReference>
<dbReference type="STRING" id="1128400.I2G442"/>
<keyword evidence="1" id="KW-0285">Flavoprotein</keyword>
<dbReference type="eggNOG" id="ENOG502QTX9">
    <property type="taxonomic scope" value="Eukaryota"/>
</dbReference>
<name>I2G442_USTHO</name>
<reference evidence="5 6" key="1">
    <citation type="journal article" date="2012" name="Plant Cell">
        <title>Genome comparison of barley and maize smut fungi reveals targeted loss of RNA silencing components and species-specific presence of transposable elements.</title>
        <authorList>
            <person name="Laurie J.D."/>
            <person name="Ali S."/>
            <person name="Linning R."/>
            <person name="Mannhaupt G."/>
            <person name="Wong P."/>
            <person name="Gueldener U."/>
            <person name="Muensterkoetter M."/>
            <person name="Moore R."/>
            <person name="Kahmann R."/>
            <person name="Bakkeren G."/>
            <person name="Schirawski J."/>
        </authorList>
    </citation>
    <scope>NUCLEOTIDE SEQUENCE [LARGE SCALE GENOMIC DNA]</scope>
    <source>
        <strain evidence="6">Uh4875-4</strain>
    </source>
</reference>
<dbReference type="GO" id="GO:0071949">
    <property type="term" value="F:FAD binding"/>
    <property type="evidence" value="ECO:0007669"/>
    <property type="project" value="InterPro"/>
</dbReference>
<dbReference type="SUPFAM" id="SSF51905">
    <property type="entry name" value="FAD/NAD(P)-binding domain"/>
    <property type="match status" value="1"/>
</dbReference>
<evidence type="ECO:0000313" key="6">
    <source>
        <dbReference type="Proteomes" id="UP000006174"/>
    </source>
</evidence>
<evidence type="ECO:0000313" key="5">
    <source>
        <dbReference type="EMBL" id="CCF53935.1"/>
    </source>
</evidence>
<protein>
    <recommendedName>
        <fullName evidence="4">FAD-binding domain-containing protein</fullName>
    </recommendedName>
</protein>
<evidence type="ECO:0000256" key="2">
    <source>
        <dbReference type="ARBA" id="ARBA00022827"/>
    </source>
</evidence>
<proteinExistence type="predicted"/>
<feature type="domain" description="FAD-binding" evidence="4">
    <location>
        <begin position="2"/>
        <end position="352"/>
    </location>
</feature>
<keyword evidence="6" id="KW-1185">Reference proteome</keyword>
<accession>I2G442</accession>
<keyword evidence="2" id="KW-0274">FAD</keyword>
<dbReference type="OMA" id="YERRWRP"/>
<dbReference type="InterPro" id="IPR051704">
    <property type="entry name" value="FAD_aromatic-hydroxylase"/>
</dbReference>